<keyword evidence="3" id="KW-1185">Reference proteome</keyword>
<feature type="region of interest" description="Disordered" evidence="1">
    <location>
        <begin position="96"/>
        <end position="117"/>
    </location>
</feature>
<proteinExistence type="predicted"/>
<reference evidence="2" key="1">
    <citation type="submission" date="2016-10" db="EMBL/GenBank/DDBJ databases">
        <title>Genome sequence of Streptomyces malaysiense MUSC 136.</title>
        <authorList>
            <person name="Lee L.-H."/>
            <person name="Ser H.-L."/>
        </authorList>
    </citation>
    <scope>NUCLEOTIDE SEQUENCE [LARGE SCALE GENOMIC DNA]</scope>
    <source>
        <strain evidence="2">MUSC 136</strain>
    </source>
</reference>
<evidence type="ECO:0000313" key="3">
    <source>
        <dbReference type="Proteomes" id="UP000034838"/>
    </source>
</evidence>
<gene>
    <name evidence="2" type="ORF">VT52_021310</name>
</gene>
<dbReference type="AlphaFoldDB" id="A0A1J4PXA9"/>
<evidence type="ECO:0000256" key="1">
    <source>
        <dbReference type="SAM" id="MobiDB-lite"/>
    </source>
</evidence>
<organism evidence="2 3">
    <name type="scientific">Streptomyces malaysiense</name>
    <dbReference type="NCBI Taxonomy" id="1428626"/>
    <lineage>
        <taxon>Bacteria</taxon>
        <taxon>Bacillati</taxon>
        <taxon>Actinomycetota</taxon>
        <taxon>Actinomycetes</taxon>
        <taxon>Kitasatosporales</taxon>
        <taxon>Streptomycetaceae</taxon>
        <taxon>Streptomyces</taxon>
    </lineage>
</organism>
<sequence length="146" mass="15934">MGRRRSRVGEVLDPVEETEQGHVQVGRTVLRAGGRAQQTSSAGAAMPRSQVPVWRERLDRSVLSVDYQRILEALGDRHRLHQEPLIWQESAAMFKPERGAGQGGGAAVEGETPGRAGPTLLTIARMWPSMTDALPCDSEAVTARRP</sequence>
<accession>A0A1J4PXA9</accession>
<evidence type="ECO:0000313" key="2">
    <source>
        <dbReference type="EMBL" id="OIK25565.1"/>
    </source>
</evidence>
<dbReference type="Proteomes" id="UP000034838">
    <property type="component" value="Unassembled WGS sequence"/>
</dbReference>
<name>A0A1J4PXA9_9ACTN</name>
<comment type="caution">
    <text evidence="2">The sequence shown here is derived from an EMBL/GenBank/DDBJ whole genome shotgun (WGS) entry which is preliminary data.</text>
</comment>
<dbReference type="EMBL" id="LBDA02000051">
    <property type="protein sequence ID" value="OIK25565.1"/>
    <property type="molecule type" value="Genomic_DNA"/>
</dbReference>
<protein>
    <submittedName>
        <fullName evidence="2">Uncharacterized protein</fullName>
    </submittedName>
</protein>